<dbReference type="GO" id="GO:0016829">
    <property type="term" value="F:lyase activity"/>
    <property type="evidence" value="ECO:0007669"/>
    <property type="project" value="UniProtKB-KW"/>
</dbReference>
<evidence type="ECO:0000256" key="1">
    <source>
        <dbReference type="SAM" id="MobiDB-lite"/>
    </source>
</evidence>
<dbReference type="AlphaFoldDB" id="A0A0L7LNJ5"/>
<sequence length="75" mass="8461">MALSWTSNDKYGVLLYSTNIYCFRKLIDKKMGAAKRLKNQRRVNTHPEDDSASIAHNMEEPGLSIPPAEALRSIP</sequence>
<gene>
    <name evidence="2" type="ORF">OBRU01_05116</name>
</gene>
<dbReference type="Proteomes" id="UP000037510">
    <property type="component" value="Unassembled WGS sequence"/>
</dbReference>
<accession>A0A0L7LNJ5</accession>
<protein>
    <submittedName>
        <fullName evidence="2">Deoxyribodipyrimidine photolyase</fullName>
    </submittedName>
</protein>
<dbReference type="EMBL" id="JTDY01000531">
    <property type="protein sequence ID" value="KOB76776.1"/>
    <property type="molecule type" value="Genomic_DNA"/>
</dbReference>
<organism evidence="2 3">
    <name type="scientific">Operophtera brumata</name>
    <name type="common">Winter moth</name>
    <name type="synonym">Phalaena brumata</name>
    <dbReference type="NCBI Taxonomy" id="104452"/>
    <lineage>
        <taxon>Eukaryota</taxon>
        <taxon>Metazoa</taxon>
        <taxon>Ecdysozoa</taxon>
        <taxon>Arthropoda</taxon>
        <taxon>Hexapoda</taxon>
        <taxon>Insecta</taxon>
        <taxon>Pterygota</taxon>
        <taxon>Neoptera</taxon>
        <taxon>Endopterygota</taxon>
        <taxon>Lepidoptera</taxon>
        <taxon>Glossata</taxon>
        <taxon>Ditrysia</taxon>
        <taxon>Geometroidea</taxon>
        <taxon>Geometridae</taxon>
        <taxon>Larentiinae</taxon>
        <taxon>Operophtera</taxon>
    </lineage>
</organism>
<evidence type="ECO:0000313" key="2">
    <source>
        <dbReference type="EMBL" id="KOB76776.1"/>
    </source>
</evidence>
<proteinExistence type="predicted"/>
<evidence type="ECO:0000313" key="3">
    <source>
        <dbReference type="Proteomes" id="UP000037510"/>
    </source>
</evidence>
<comment type="caution">
    <text evidence="2">The sequence shown here is derived from an EMBL/GenBank/DDBJ whole genome shotgun (WGS) entry which is preliminary data.</text>
</comment>
<keyword evidence="2" id="KW-0456">Lyase</keyword>
<feature type="compositionally biased region" description="Basic residues" evidence="1">
    <location>
        <begin position="35"/>
        <end position="44"/>
    </location>
</feature>
<feature type="region of interest" description="Disordered" evidence="1">
    <location>
        <begin position="35"/>
        <end position="75"/>
    </location>
</feature>
<name>A0A0L7LNJ5_OPEBR</name>
<keyword evidence="3" id="KW-1185">Reference proteome</keyword>
<reference evidence="2 3" key="1">
    <citation type="journal article" date="2015" name="Genome Biol. Evol.">
        <title>The genome of winter moth (Operophtera brumata) provides a genomic perspective on sexual dimorphism and phenology.</title>
        <authorList>
            <person name="Derks M.F."/>
            <person name="Smit S."/>
            <person name="Salis L."/>
            <person name="Schijlen E."/>
            <person name="Bossers A."/>
            <person name="Mateman C."/>
            <person name="Pijl A.S."/>
            <person name="de Ridder D."/>
            <person name="Groenen M.A."/>
            <person name="Visser M.E."/>
            <person name="Megens H.J."/>
        </authorList>
    </citation>
    <scope>NUCLEOTIDE SEQUENCE [LARGE SCALE GENOMIC DNA]</scope>
    <source>
        <strain evidence="2">WM2013NL</strain>
        <tissue evidence="2">Head and thorax</tissue>
    </source>
</reference>